<comment type="caution">
    <text evidence="9">The sequence shown here is derived from an EMBL/GenBank/DDBJ whole genome shotgun (WGS) entry which is preliminary data.</text>
</comment>
<evidence type="ECO:0000256" key="4">
    <source>
        <dbReference type="ARBA" id="ARBA00022837"/>
    </source>
</evidence>
<dbReference type="InterPro" id="IPR054322">
    <property type="entry name" value="FCABP_EF-hand"/>
</dbReference>
<keyword evidence="3" id="KW-0677">Repeat</keyword>
<evidence type="ECO:0000256" key="2">
    <source>
        <dbReference type="ARBA" id="ARBA00022723"/>
    </source>
</evidence>
<dbReference type="GO" id="GO:0046872">
    <property type="term" value="F:metal ion binding"/>
    <property type="evidence" value="ECO:0007669"/>
    <property type="project" value="UniProtKB-KW"/>
</dbReference>
<sequence length="1663" mass="182649">MGCTSSSLSFRDVYEDLQQRWGLDPKVYRVLDPNGVHGRSNAFALYASGAAQQASEELPRQGACLFECDSLLVEQRSLLVRPFVHEQGKSAPPHPYHAVLFRRLLAVVTAEHTRHSAAEEFSILRDGRFLARWDYRPWMVACCEFYHVLAVLQEQKALPKETAAFMKSLSRSSRNGAPAETLTDTAFEKAWRDGTAVRLSAAVLNAACVEQLCLQMPAAVAGARKSGAGVAARDTSGGSALSSRLVAFACEYEERVSQAHDGRDGNPLGSRAAEPASSTVPLLIFAEWAAMECALSCCGREEDFTSYGVTHARPPPVEAPRDVDARQSLCELLRRHEEVGRGLRGLEAHGHLSEAHESLLSKKQDLETEMEGLVAKWHSGRDALGADEAEELCWRVLEVEKSLPSRTVHHVLSRKAFDGVVGGGGGLVTMSDVCQYLRSYLVHHDLYCDVVAHLRQQSGAKELEDAAFLSSQLDFNAFRVAVMGALARRDVSLDSLVDGAVQDGPLSAEVLLGLLSQSFDSTAGEGTGNGARTISFDALCAKVVGNLASVPHLPQPRRAIDELRRAIGVDDVRRQRTFIASVLRDIFARAKGGFSGCSGQQAGEALEAITELPHYVTHSARVAAMTVRFASTSPQSWQSFAASEAAESGAVATWLYRLRSESLDYLRLTEDPICTEFLAHVLFCVAATQRAFEDTASDSEKAAGAGGAAYAGQLASTRPSRTTWAGQAHFIRAIGAASRELGCPVEVLVGDAQVLVAPASSAAVREVALAAHKVDPKFTLEKAFRSFLGVRGTVGDSHVCDSDGTEGQAAADKTERVRVRHIVFVVLCNYTRQRCPVYWRRHVWRDANVTEAERDGGGGDFPKWDGESALLALSNAMPLRTLAGCYRVFAQLTEHAAASREEGGDGGSGARAVFLSGFYAEYMPYFERLGLGEDHVAEVGSRALQFMDKHAGRGSVAAGELGLTRPEFSAFLQFVLGHLMAERAHASVAARRSESRVAVQNGAAEVFLSEQAFRRLIACFGRFTTSGTPEVPTFDEAHLWLRSHHVDDMDEGFISLHNVFLWYGAYRASRYALMSLHDWWRESYAHRIPFTVSTDHRRERQSAMREILREKQHREKLPEAYPVEASEDEDGYLPVEITSAVLDRRWGVGEVTMRVFDISEEPPTDGAPASEEAEATVPAAATSVPPWLEGCVRGANAVLHRTDLDSREVHRSDFRFLLQYVHHFASAYISVYYAFAILEASSGLVTAGGSVHRIPSTPAEDQARLTKLLFESLLPLLPSLAAVQAEMSTTLADVAGDMLHGVQTTGLVVSSTCWRGAHSIATFLVSRSHLISSRARQSYLDNIETKDLRETFTTPAAFLGALGSYDASAKLSYWERLRILLPYGPSLRHRQRRRELFAWMDHRQRGYLTMSDVARGLTDMVQLQSFRADFTPALVRAFRATKDVAGESQSVVYLTQYTEEQVLMPPELDAFLTYLYRYLELYFMFDVLTCGGHVHPDTLHVVQKQQQYDIEDPEDGRRGSRPAAMTPPKPKSSAVEVAAAADGAGAASVTAAAPHTRSAAVALYEASTRPYQITLEAAPMKKEVTLAQFQMARQLLRRWGAHVEKPVEVFQRVNRRHSAEGKMLFTAFAIWASEHDLRPEGYGYGYDDSVDAMAIMEEEYASQ</sequence>
<protein>
    <recommendedName>
        <fullName evidence="8">Flagellar calcium-binding protein EF-hand domain-containing protein</fullName>
    </recommendedName>
</protein>
<evidence type="ECO:0000259" key="8">
    <source>
        <dbReference type="Pfam" id="PF22592"/>
    </source>
</evidence>
<evidence type="ECO:0000313" key="9">
    <source>
        <dbReference type="EMBL" id="KAK7194107.1"/>
    </source>
</evidence>
<dbReference type="Gene3D" id="1.10.238.10">
    <property type="entry name" value="EF-hand"/>
    <property type="match status" value="1"/>
</dbReference>
<dbReference type="EMBL" id="JAECZO010000031">
    <property type="protein sequence ID" value="KAK7194107.1"/>
    <property type="molecule type" value="Genomic_DNA"/>
</dbReference>
<evidence type="ECO:0000256" key="6">
    <source>
        <dbReference type="ARBA" id="ARBA00023069"/>
    </source>
</evidence>
<evidence type="ECO:0000313" key="10">
    <source>
        <dbReference type="Proteomes" id="UP001430356"/>
    </source>
</evidence>
<keyword evidence="10" id="KW-1185">Reference proteome</keyword>
<evidence type="ECO:0000256" key="7">
    <source>
        <dbReference type="SAM" id="MobiDB-lite"/>
    </source>
</evidence>
<keyword evidence="5" id="KW-0282">Flagellum</keyword>
<accession>A0AAW0EL21</accession>
<keyword evidence="2" id="KW-0479">Metal-binding</keyword>
<dbReference type="Proteomes" id="UP001430356">
    <property type="component" value="Unassembled WGS sequence"/>
</dbReference>
<evidence type="ECO:0000256" key="5">
    <source>
        <dbReference type="ARBA" id="ARBA00022846"/>
    </source>
</evidence>
<dbReference type="GO" id="GO:0031514">
    <property type="term" value="C:motile cilium"/>
    <property type="evidence" value="ECO:0007669"/>
    <property type="project" value="UniProtKB-SubCell"/>
</dbReference>
<comment type="subcellular location">
    <subcellularLocation>
        <location evidence="1">Cell projection</location>
        <location evidence="1">Cilium</location>
        <location evidence="1">Flagellum</location>
    </subcellularLocation>
</comment>
<feature type="domain" description="Flagellar calcium-binding protein EF-hand" evidence="8">
    <location>
        <begin position="1381"/>
        <end position="1448"/>
    </location>
</feature>
<keyword evidence="6" id="KW-0966">Cell projection</keyword>
<feature type="region of interest" description="Disordered" evidence="7">
    <location>
        <begin position="1506"/>
        <end position="1533"/>
    </location>
</feature>
<keyword evidence="6" id="KW-0969">Cilium</keyword>
<evidence type="ECO:0000256" key="1">
    <source>
        <dbReference type="ARBA" id="ARBA00004230"/>
    </source>
</evidence>
<organism evidence="9 10">
    <name type="scientific">Novymonas esmeraldas</name>
    <dbReference type="NCBI Taxonomy" id="1808958"/>
    <lineage>
        <taxon>Eukaryota</taxon>
        <taxon>Discoba</taxon>
        <taxon>Euglenozoa</taxon>
        <taxon>Kinetoplastea</taxon>
        <taxon>Metakinetoplastina</taxon>
        <taxon>Trypanosomatida</taxon>
        <taxon>Trypanosomatidae</taxon>
        <taxon>Novymonas</taxon>
    </lineage>
</organism>
<evidence type="ECO:0000256" key="3">
    <source>
        <dbReference type="ARBA" id="ARBA00022737"/>
    </source>
</evidence>
<reference evidence="9 10" key="1">
    <citation type="journal article" date="2021" name="MBio">
        <title>A New Model Trypanosomatid, Novymonas esmeraldas: Genomic Perception of Its 'Candidatus Pandoraea novymonadis' Endosymbiont.</title>
        <authorList>
            <person name="Zakharova A."/>
            <person name="Saura A."/>
            <person name="Butenko A."/>
            <person name="Podesvova L."/>
            <person name="Warmusova S."/>
            <person name="Kostygov A.Y."/>
            <person name="Nenarokova A."/>
            <person name="Lukes J."/>
            <person name="Opperdoes F.R."/>
            <person name="Yurchenko V."/>
        </authorList>
    </citation>
    <scope>NUCLEOTIDE SEQUENCE [LARGE SCALE GENOMIC DNA]</scope>
    <source>
        <strain evidence="9 10">E262AT.01</strain>
    </source>
</reference>
<proteinExistence type="predicted"/>
<keyword evidence="4" id="KW-0106">Calcium</keyword>
<gene>
    <name evidence="9" type="ORF">NESM_000323700</name>
</gene>
<name>A0AAW0EL21_9TRYP</name>
<dbReference type="Pfam" id="PF22592">
    <property type="entry name" value="FCaBP_EF-hand"/>
    <property type="match status" value="1"/>
</dbReference>